<accession>A0ABS9SJ27</accession>
<dbReference type="Proteomes" id="UP001202248">
    <property type="component" value="Unassembled WGS sequence"/>
</dbReference>
<keyword evidence="1" id="KW-0472">Membrane</keyword>
<dbReference type="RefSeq" id="WP_240828592.1">
    <property type="nucleotide sequence ID" value="NZ_JAKWBL010000001.1"/>
</dbReference>
<proteinExistence type="predicted"/>
<feature type="transmembrane region" description="Helical" evidence="1">
    <location>
        <begin position="9"/>
        <end position="32"/>
    </location>
</feature>
<feature type="transmembrane region" description="Helical" evidence="1">
    <location>
        <begin position="55"/>
        <end position="71"/>
    </location>
</feature>
<gene>
    <name evidence="2" type="ORF">MKP09_10775</name>
</gene>
<keyword evidence="1" id="KW-0812">Transmembrane</keyword>
<organism evidence="2 3">
    <name type="scientific">Niabella ginsengisoli</name>
    <dbReference type="NCBI Taxonomy" id="522298"/>
    <lineage>
        <taxon>Bacteria</taxon>
        <taxon>Pseudomonadati</taxon>
        <taxon>Bacteroidota</taxon>
        <taxon>Chitinophagia</taxon>
        <taxon>Chitinophagales</taxon>
        <taxon>Chitinophagaceae</taxon>
        <taxon>Niabella</taxon>
    </lineage>
</organism>
<keyword evidence="1" id="KW-1133">Transmembrane helix</keyword>
<protein>
    <submittedName>
        <fullName evidence="2">Uncharacterized protein</fullName>
    </submittedName>
</protein>
<evidence type="ECO:0000313" key="2">
    <source>
        <dbReference type="EMBL" id="MCH5598359.1"/>
    </source>
</evidence>
<reference evidence="2 3" key="1">
    <citation type="submission" date="2022-02" db="EMBL/GenBank/DDBJ databases">
        <authorList>
            <person name="Min J."/>
        </authorList>
    </citation>
    <scope>NUCLEOTIDE SEQUENCE [LARGE SCALE GENOMIC DNA]</scope>
    <source>
        <strain evidence="2 3">GR10-1</strain>
    </source>
</reference>
<dbReference type="EMBL" id="JAKWBL010000001">
    <property type="protein sequence ID" value="MCH5598359.1"/>
    <property type="molecule type" value="Genomic_DNA"/>
</dbReference>
<evidence type="ECO:0000256" key="1">
    <source>
        <dbReference type="SAM" id="Phobius"/>
    </source>
</evidence>
<keyword evidence="3" id="KW-1185">Reference proteome</keyword>
<sequence length="92" mass="11418">MKISKNLKYFIPLFILLALDLMLMVFDMINFYKPFPNADLYDIETNDSYAEDFQNFKWIIMIIALSLIAMFRRKKGIWPGYWFFYFYFWKMF</sequence>
<name>A0ABS9SJ27_9BACT</name>
<comment type="caution">
    <text evidence="2">The sequence shown here is derived from an EMBL/GenBank/DDBJ whole genome shotgun (WGS) entry which is preliminary data.</text>
</comment>
<evidence type="ECO:0000313" key="3">
    <source>
        <dbReference type="Proteomes" id="UP001202248"/>
    </source>
</evidence>